<dbReference type="InterPro" id="IPR000182">
    <property type="entry name" value="GNAT_dom"/>
</dbReference>
<evidence type="ECO:0000313" key="2">
    <source>
        <dbReference type="EMBL" id="GEN80530.1"/>
    </source>
</evidence>
<dbReference type="SUPFAM" id="SSF55729">
    <property type="entry name" value="Acyl-CoA N-acyltransferases (Nat)"/>
    <property type="match status" value="1"/>
</dbReference>
<evidence type="ECO:0000313" key="3">
    <source>
        <dbReference type="Proteomes" id="UP000321484"/>
    </source>
</evidence>
<protein>
    <recommendedName>
        <fullName evidence="1">N-acetyltransferase domain-containing protein</fullName>
    </recommendedName>
</protein>
<sequence>MSIDLRTPDVADLAGVVGELATWQSDRAGLQLHPGDVGWYSTRGADATAAALRTWSRDGRLLAMGLLDGPSLLRLAVAPDVADDDGLADRIAADLADPRGVMGAGSASVEARGARRLSAVLAEHGWRPGELWTPFRRDLSAPVGDLPVRVETVDADRAAVWAAIHWSAFRGTEPSSDELRRVVDRWRTMAEGPLSAAARTVVALDRDGDGMAVATVWSAGPGRPGLIEPMGVHRDHRGHGYGTGVSVAAAAVLREMGASSAVVCAESSNVGAVATYAAAGFTAGPQVADLERAG</sequence>
<dbReference type="InterPro" id="IPR016181">
    <property type="entry name" value="Acyl_CoA_acyltransferase"/>
</dbReference>
<dbReference type="Pfam" id="PF00583">
    <property type="entry name" value="Acetyltransf_1"/>
    <property type="match status" value="1"/>
</dbReference>
<dbReference type="Gene3D" id="3.40.630.30">
    <property type="match status" value="1"/>
</dbReference>
<feature type="domain" description="N-acetyltransferase" evidence="1">
    <location>
        <begin position="148"/>
        <end position="294"/>
    </location>
</feature>
<dbReference type="Proteomes" id="UP000321484">
    <property type="component" value="Unassembled WGS sequence"/>
</dbReference>
<dbReference type="OrthoDB" id="4792644at2"/>
<name>A0A511YZA8_9CELL</name>
<dbReference type="PROSITE" id="PS51186">
    <property type="entry name" value="GNAT"/>
    <property type="match status" value="1"/>
</dbReference>
<reference evidence="2 3" key="1">
    <citation type="submission" date="2019-07" db="EMBL/GenBank/DDBJ databases">
        <title>Whole genome shotgun sequence of Actinotalea fermentans NBRC 105374.</title>
        <authorList>
            <person name="Hosoyama A."/>
            <person name="Uohara A."/>
            <person name="Ohji S."/>
            <person name="Ichikawa N."/>
        </authorList>
    </citation>
    <scope>NUCLEOTIDE SEQUENCE [LARGE SCALE GENOMIC DNA]</scope>
    <source>
        <strain evidence="2 3">NBRC 105374</strain>
    </source>
</reference>
<gene>
    <name evidence="2" type="ORF">AFE02nite_22640</name>
</gene>
<comment type="caution">
    <text evidence="2">The sequence shown here is derived from an EMBL/GenBank/DDBJ whole genome shotgun (WGS) entry which is preliminary data.</text>
</comment>
<evidence type="ECO:0000259" key="1">
    <source>
        <dbReference type="PROSITE" id="PS51186"/>
    </source>
</evidence>
<dbReference type="AlphaFoldDB" id="A0A511YZA8"/>
<dbReference type="GO" id="GO:0016747">
    <property type="term" value="F:acyltransferase activity, transferring groups other than amino-acyl groups"/>
    <property type="evidence" value="ECO:0007669"/>
    <property type="project" value="InterPro"/>
</dbReference>
<organism evidence="2 3">
    <name type="scientific">Actinotalea fermentans</name>
    <dbReference type="NCBI Taxonomy" id="43671"/>
    <lineage>
        <taxon>Bacteria</taxon>
        <taxon>Bacillati</taxon>
        <taxon>Actinomycetota</taxon>
        <taxon>Actinomycetes</taxon>
        <taxon>Micrococcales</taxon>
        <taxon>Cellulomonadaceae</taxon>
        <taxon>Actinotalea</taxon>
    </lineage>
</organism>
<proteinExistence type="predicted"/>
<keyword evidence="3" id="KW-1185">Reference proteome</keyword>
<dbReference type="RefSeq" id="WP_034248843.1">
    <property type="nucleotide sequence ID" value="NZ_BJYK01000008.1"/>
</dbReference>
<dbReference type="EMBL" id="BJYK01000008">
    <property type="protein sequence ID" value="GEN80530.1"/>
    <property type="molecule type" value="Genomic_DNA"/>
</dbReference>
<accession>A0A511YZA8</accession>